<dbReference type="PRINTS" id="PR00038">
    <property type="entry name" value="HTHLUXR"/>
</dbReference>
<dbReference type="SMART" id="SM00448">
    <property type="entry name" value="REC"/>
    <property type="match status" value="1"/>
</dbReference>
<name>A0ABR5CB85_9MICO</name>
<evidence type="ECO:0000259" key="6">
    <source>
        <dbReference type="PROSITE" id="PS50043"/>
    </source>
</evidence>
<feature type="modified residue" description="4-aspartylphosphate" evidence="5">
    <location>
        <position position="59"/>
    </location>
</feature>
<dbReference type="InterPro" id="IPR001789">
    <property type="entry name" value="Sig_transdc_resp-reg_receiver"/>
</dbReference>
<evidence type="ECO:0000256" key="4">
    <source>
        <dbReference type="ARBA" id="ARBA00023163"/>
    </source>
</evidence>
<evidence type="ECO:0000259" key="7">
    <source>
        <dbReference type="PROSITE" id="PS50110"/>
    </source>
</evidence>
<dbReference type="InterPro" id="IPR039420">
    <property type="entry name" value="WalR-like"/>
</dbReference>
<dbReference type="SUPFAM" id="SSF52172">
    <property type="entry name" value="CheY-like"/>
    <property type="match status" value="1"/>
</dbReference>
<dbReference type="InterPro" id="IPR058245">
    <property type="entry name" value="NreC/VraR/RcsB-like_REC"/>
</dbReference>
<dbReference type="InterPro" id="IPR011006">
    <property type="entry name" value="CheY-like_superfamily"/>
</dbReference>
<dbReference type="Proteomes" id="UP000032503">
    <property type="component" value="Unassembled WGS sequence"/>
</dbReference>
<dbReference type="Pfam" id="PF00072">
    <property type="entry name" value="Response_reg"/>
    <property type="match status" value="1"/>
</dbReference>
<reference evidence="8 9" key="1">
    <citation type="journal article" date="2001" name="Int. J. Syst. Evol. Microbiol.">
        <title>Agreia bicolorata gen. nov., sp. nov., to accommodate actinobacteria isolated from narrow reed grass infected by the nematode Heteroanguina graminophila.</title>
        <authorList>
            <person name="Evtushenko L.I."/>
            <person name="Dorofeeva L.V."/>
            <person name="Dobrovolskaya T.G."/>
            <person name="Streshinskaya G.M."/>
            <person name="Subbotin S.A."/>
            <person name="Tiedje J.M."/>
        </authorList>
    </citation>
    <scope>NUCLEOTIDE SEQUENCE [LARGE SCALE GENOMIC DNA]</scope>
    <source>
        <strain evidence="8 9">VKM Ac-1804</strain>
    </source>
</reference>
<dbReference type="InterPro" id="IPR016032">
    <property type="entry name" value="Sig_transdc_resp-reg_C-effctor"/>
</dbReference>
<dbReference type="CDD" id="cd06170">
    <property type="entry name" value="LuxR_C_like"/>
    <property type="match status" value="1"/>
</dbReference>
<dbReference type="PROSITE" id="PS50110">
    <property type="entry name" value="RESPONSE_REGULATORY"/>
    <property type="match status" value="1"/>
</dbReference>
<proteinExistence type="predicted"/>
<dbReference type="CDD" id="cd17535">
    <property type="entry name" value="REC_NarL-like"/>
    <property type="match status" value="1"/>
</dbReference>
<feature type="domain" description="HTH luxR-type" evidence="6">
    <location>
        <begin position="153"/>
        <end position="218"/>
    </location>
</feature>
<keyword evidence="1 5" id="KW-0597">Phosphoprotein</keyword>
<evidence type="ECO:0000313" key="9">
    <source>
        <dbReference type="Proteomes" id="UP000032503"/>
    </source>
</evidence>
<keyword evidence="2" id="KW-0805">Transcription regulation</keyword>
<dbReference type="Gene3D" id="3.40.50.2300">
    <property type="match status" value="1"/>
</dbReference>
<protein>
    <submittedName>
        <fullName evidence="8">LuxR family transcriptional regulator</fullName>
    </submittedName>
</protein>
<dbReference type="PROSITE" id="PS50043">
    <property type="entry name" value="HTH_LUXR_2"/>
    <property type="match status" value="1"/>
</dbReference>
<dbReference type="Pfam" id="PF00196">
    <property type="entry name" value="GerE"/>
    <property type="match status" value="1"/>
</dbReference>
<gene>
    <name evidence="8" type="ORF">TZ00_17905</name>
</gene>
<dbReference type="PANTHER" id="PTHR43214">
    <property type="entry name" value="TWO-COMPONENT RESPONSE REGULATOR"/>
    <property type="match status" value="1"/>
</dbReference>
<dbReference type="RefSeq" id="WP_044443808.1">
    <property type="nucleotide sequence ID" value="NZ_JYFC01000011.1"/>
</dbReference>
<accession>A0ABR5CB85</accession>
<evidence type="ECO:0000256" key="1">
    <source>
        <dbReference type="ARBA" id="ARBA00022553"/>
    </source>
</evidence>
<dbReference type="PANTHER" id="PTHR43214:SF24">
    <property type="entry name" value="TRANSCRIPTIONAL REGULATORY PROTEIN NARL-RELATED"/>
    <property type="match status" value="1"/>
</dbReference>
<dbReference type="SMART" id="SM00421">
    <property type="entry name" value="HTH_LUXR"/>
    <property type="match status" value="1"/>
</dbReference>
<dbReference type="EMBL" id="JYFC01000011">
    <property type="protein sequence ID" value="KJC62890.1"/>
    <property type="molecule type" value="Genomic_DNA"/>
</dbReference>
<keyword evidence="3" id="KW-0238">DNA-binding</keyword>
<sequence>MTAAPRIRVAIADDQTLFCSGIQMLIESQPDLLFVGSAPDGLAAVELAAQQRPHVILMDIRMPGIDGLTATERIVGEHCDTVPRVIVLTTFQRDVAILRAVAAGASGFIMKDATPEFLLAAIRTVHSGRSVIAPEETTALIESLAEKRMGPADDASIAALSPREKEVFLLAARGLTNAEIASAAYISETTVKSHVSSILGKLKMQSRLQLVVYAYENGLLS</sequence>
<dbReference type="SUPFAM" id="SSF46894">
    <property type="entry name" value="C-terminal effector domain of the bipartite response regulators"/>
    <property type="match status" value="1"/>
</dbReference>
<feature type="domain" description="Response regulatory" evidence="7">
    <location>
        <begin position="8"/>
        <end position="126"/>
    </location>
</feature>
<evidence type="ECO:0000313" key="8">
    <source>
        <dbReference type="EMBL" id="KJC62890.1"/>
    </source>
</evidence>
<evidence type="ECO:0000256" key="3">
    <source>
        <dbReference type="ARBA" id="ARBA00023125"/>
    </source>
</evidence>
<dbReference type="InterPro" id="IPR000792">
    <property type="entry name" value="Tscrpt_reg_LuxR_C"/>
</dbReference>
<keyword evidence="9" id="KW-1185">Reference proteome</keyword>
<evidence type="ECO:0000256" key="5">
    <source>
        <dbReference type="PROSITE-ProRule" id="PRU00169"/>
    </source>
</evidence>
<keyword evidence="4" id="KW-0804">Transcription</keyword>
<evidence type="ECO:0000256" key="2">
    <source>
        <dbReference type="ARBA" id="ARBA00023015"/>
    </source>
</evidence>
<comment type="caution">
    <text evidence="8">The sequence shown here is derived from an EMBL/GenBank/DDBJ whole genome shotgun (WGS) entry which is preliminary data.</text>
</comment>
<organism evidence="8 9">
    <name type="scientific">Agreia bicolorata</name>
    <dbReference type="NCBI Taxonomy" id="110935"/>
    <lineage>
        <taxon>Bacteria</taxon>
        <taxon>Bacillati</taxon>
        <taxon>Actinomycetota</taxon>
        <taxon>Actinomycetes</taxon>
        <taxon>Micrococcales</taxon>
        <taxon>Microbacteriaceae</taxon>
        <taxon>Agreia</taxon>
    </lineage>
</organism>